<evidence type="ECO:0000259" key="2">
    <source>
        <dbReference type="PROSITE" id="PS01124"/>
    </source>
</evidence>
<dbReference type="PROSITE" id="PS01124">
    <property type="entry name" value="HTH_ARAC_FAMILY_2"/>
    <property type="match status" value="1"/>
</dbReference>
<dbReference type="InterPro" id="IPR032687">
    <property type="entry name" value="AraC-type_N"/>
</dbReference>
<dbReference type="Pfam" id="PF12625">
    <property type="entry name" value="Arabinose_bd"/>
    <property type="match status" value="1"/>
</dbReference>
<dbReference type="PANTHER" id="PTHR47894:SF4">
    <property type="entry name" value="HTH-TYPE TRANSCRIPTIONAL REGULATOR GADX"/>
    <property type="match status" value="1"/>
</dbReference>
<dbReference type="EMBL" id="CP002799">
    <property type="protein sequence ID" value="AEG51434.1"/>
    <property type="molecule type" value="Genomic_DNA"/>
</dbReference>
<dbReference type="PANTHER" id="PTHR47894">
    <property type="entry name" value="HTH-TYPE TRANSCRIPTIONAL REGULATOR GADX"/>
    <property type="match status" value="1"/>
</dbReference>
<accession>F6F1L8</accession>
<dbReference type="GO" id="GO:0003700">
    <property type="term" value="F:DNA-binding transcription factor activity"/>
    <property type="evidence" value="ECO:0007669"/>
    <property type="project" value="InterPro"/>
</dbReference>
<keyword evidence="1" id="KW-0238">DNA-binding</keyword>
<organism evidence="3 4">
    <name type="scientific">Sphingobium chlorophenolicum L-1</name>
    <dbReference type="NCBI Taxonomy" id="690566"/>
    <lineage>
        <taxon>Bacteria</taxon>
        <taxon>Pseudomonadati</taxon>
        <taxon>Pseudomonadota</taxon>
        <taxon>Alphaproteobacteria</taxon>
        <taxon>Sphingomonadales</taxon>
        <taxon>Sphingomonadaceae</taxon>
        <taxon>Sphingobium</taxon>
    </lineage>
</organism>
<proteinExistence type="predicted"/>
<dbReference type="KEGG" id="sch:Sphch_3852"/>
<dbReference type="InterPro" id="IPR018060">
    <property type="entry name" value="HTH_AraC"/>
</dbReference>
<protein>
    <submittedName>
        <fullName evidence="3">Helix-turn-helix, AraC domain protein</fullName>
    </submittedName>
</protein>
<reference evidence="3 4" key="1">
    <citation type="submission" date="2011-05" db="EMBL/GenBank/DDBJ databases">
        <title>Complete sequence of chromosome 2 of Sphingobium chlorophenolicum L-1.</title>
        <authorList>
            <consortium name="US DOE Joint Genome Institute"/>
            <person name="Lucas S."/>
            <person name="Han J."/>
            <person name="Lapidus A."/>
            <person name="Cheng J.-F."/>
            <person name="Goodwin L."/>
            <person name="Pitluck S."/>
            <person name="Peters L."/>
            <person name="Daligault H."/>
            <person name="Han C."/>
            <person name="Tapia R."/>
            <person name="Land M."/>
            <person name="Hauser L."/>
            <person name="Kyrpides N."/>
            <person name="Ivanova N."/>
            <person name="Pagani I."/>
            <person name="Turner P."/>
            <person name="Copley S."/>
            <person name="Woyke T."/>
        </authorList>
    </citation>
    <scope>NUCLEOTIDE SEQUENCE [LARGE SCALE GENOMIC DNA]</scope>
    <source>
        <strain evidence="3 4">L-1</strain>
    </source>
</reference>
<dbReference type="RefSeq" id="WP_013849658.1">
    <property type="nucleotide sequence ID" value="NC_015594.1"/>
</dbReference>
<dbReference type="AlphaFoldDB" id="F6F1L8"/>
<sequence>MADADADAGALRQFISFARTTGLNLDAILDAELRAIVAAAPHAERVPAHAIVDMLQICSAVARRPDLGVSFAQWGNIRGYGPLSLLWDHCPTMADAIRVNARYGDLESRALASSLEEEAGEVAIRHVLLVPARYGGSQFIEAILLLSTRLGRQILGESWCPLRVEFQHSAPSDYRIHRRLFRCPLEFGAERSAVVVSREDIHRPTPHGNAHLLAFLEQHLETVRRSMPVDFVGQVDQLIAANLASGEATMTHIAMLLRVSRRTLQRGLEQNGTNFSERLEAARRRVVEDYFRTERRPNLTLLAYRLGYSDASAASRFLRQHMNAGVRQFARSNEANMDAEDIPHP</sequence>
<feature type="domain" description="HTH araC/xylS-type" evidence="2">
    <location>
        <begin position="233"/>
        <end position="332"/>
    </location>
</feature>
<dbReference type="GO" id="GO:0000976">
    <property type="term" value="F:transcription cis-regulatory region binding"/>
    <property type="evidence" value="ECO:0007669"/>
    <property type="project" value="TreeGrafter"/>
</dbReference>
<evidence type="ECO:0000313" key="4">
    <source>
        <dbReference type="Proteomes" id="UP000007150"/>
    </source>
</evidence>
<evidence type="ECO:0000256" key="1">
    <source>
        <dbReference type="ARBA" id="ARBA00023125"/>
    </source>
</evidence>
<dbReference type="STRING" id="690566.Sphch_3852"/>
<dbReference type="Gene3D" id="1.10.10.60">
    <property type="entry name" value="Homeodomain-like"/>
    <property type="match status" value="1"/>
</dbReference>
<dbReference type="HOGENOM" id="CLU_047522_1_0_5"/>
<dbReference type="SMART" id="SM00342">
    <property type="entry name" value="HTH_ARAC"/>
    <property type="match status" value="1"/>
</dbReference>
<keyword evidence="4" id="KW-1185">Reference proteome</keyword>
<dbReference type="GO" id="GO:0005829">
    <property type="term" value="C:cytosol"/>
    <property type="evidence" value="ECO:0007669"/>
    <property type="project" value="TreeGrafter"/>
</dbReference>
<dbReference type="Proteomes" id="UP000007150">
    <property type="component" value="Chromosome 2"/>
</dbReference>
<evidence type="ECO:0000313" key="3">
    <source>
        <dbReference type="EMBL" id="AEG51434.1"/>
    </source>
</evidence>
<gene>
    <name evidence="3" type="ORF">Sphch_3852</name>
</gene>
<name>F6F1L8_SPHCR</name>